<reference evidence="1" key="1">
    <citation type="journal article" date="2015" name="Nature">
        <title>Complex archaea that bridge the gap between prokaryotes and eukaryotes.</title>
        <authorList>
            <person name="Spang A."/>
            <person name="Saw J.H."/>
            <person name="Jorgensen S.L."/>
            <person name="Zaremba-Niedzwiedzka K."/>
            <person name="Martijn J."/>
            <person name="Lind A.E."/>
            <person name="van Eijk R."/>
            <person name="Schleper C."/>
            <person name="Guy L."/>
            <person name="Ettema T.J."/>
        </authorList>
    </citation>
    <scope>NUCLEOTIDE SEQUENCE</scope>
</reference>
<dbReference type="AlphaFoldDB" id="A0A0F9ULQ2"/>
<gene>
    <name evidence="1" type="ORF">LCGC14_0249400</name>
</gene>
<name>A0A0F9ULQ2_9ZZZZ</name>
<accession>A0A0F9ULQ2</accession>
<evidence type="ECO:0000313" key="1">
    <source>
        <dbReference type="EMBL" id="KKN88377.1"/>
    </source>
</evidence>
<comment type="caution">
    <text evidence="1">The sequence shown here is derived from an EMBL/GenBank/DDBJ whole genome shotgun (WGS) entry which is preliminary data.</text>
</comment>
<organism evidence="1">
    <name type="scientific">marine sediment metagenome</name>
    <dbReference type="NCBI Taxonomy" id="412755"/>
    <lineage>
        <taxon>unclassified sequences</taxon>
        <taxon>metagenomes</taxon>
        <taxon>ecological metagenomes</taxon>
    </lineage>
</organism>
<proteinExistence type="predicted"/>
<protein>
    <submittedName>
        <fullName evidence="1">Uncharacterized protein</fullName>
    </submittedName>
</protein>
<sequence>MSDILIVRKEEHHLWRTCPCDLCAAERDRTTYSKPTLPSTRKIPVDAAYLFGLIPSRNPHGSVARELMKKTV</sequence>
<dbReference type="EMBL" id="LAZR01000129">
    <property type="protein sequence ID" value="KKN88377.1"/>
    <property type="molecule type" value="Genomic_DNA"/>
</dbReference>